<sequence>MAALELGDRYLIVNFGAPRHILTTAHPEGLVMASKVAIYQVTDSDDLSRPERFKEEVRRALGLGGSDPVMLTAADVSKYRSAVEGNYGVVATVGLSHPSCHDMRSTYVPLMPSTINIVAWVPDRLTASAMVDLLRVVAETKAAASADLMLRCDGGRATGTVSDAIAVAATLDPSGALWAGQATTVGSKVASLVYRALVSEKPSREQVLSWALGLSLEELVDDAMKLYRSAPVPGVAEGKVKEMVARELSRILQDPNVWAFIVAARENDIRGQEGLLPGLGSDEFAADTKKVIADELLATALSLYINGFKALTATYWADAMKDRLGLKLASLPMFEDDIAASLAASALSRVYDRLLGEGHD</sequence>
<dbReference type="GeneID" id="9498356"/>
<dbReference type="eggNOG" id="arCOG01870">
    <property type="taxonomic scope" value="Archaea"/>
</dbReference>
<dbReference type="Pfam" id="PF01955">
    <property type="entry name" value="CbiZ"/>
    <property type="match status" value="1"/>
</dbReference>
<dbReference type="NCBIfam" id="NF038002">
    <property type="entry name" value="bifunc_CbiS"/>
    <property type="match status" value="1"/>
</dbReference>
<dbReference type="eggNOG" id="arCOG01869">
    <property type="taxonomic scope" value="Archaea"/>
</dbReference>
<dbReference type="SUPFAM" id="SSF101307">
    <property type="entry name" value="YutG-like"/>
    <property type="match status" value="1"/>
</dbReference>
<dbReference type="AlphaFoldDB" id="D9PZR2"/>
<evidence type="ECO:0000313" key="2">
    <source>
        <dbReference type="Proteomes" id="UP000000346"/>
    </source>
</evidence>
<dbReference type="GO" id="GO:0008962">
    <property type="term" value="F:phosphatidylglycerophosphatase activity"/>
    <property type="evidence" value="ECO:0007669"/>
    <property type="project" value="InterPro"/>
</dbReference>
<dbReference type="OrthoDB" id="45993at2157"/>
<accession>D9PZR2</accession>
<proteinExistence type="predicted"/>
<keyword evidence="1" id="KW-0378">Hydrolase</keyword>
<dbReference type="KEGG" id="asc:ASAC_0142"/>
<dbReference type="Proteomes" id="UP000000346">
    <property type="component" value="Chromosome"/>
</dbReference>
<organism evidence="1 2">
    <name type="scientific">Acidilobus saccharovorans (strain DSM 16705 / JCM 18335 / VKM B-2471 / 345-15)</name>
    <dbReference type="NCBI Taxonomy" id="666510"/>
    <lineage>
        <taxon>Archaea</taxon>
        <taxon>Thermoproteota</taxon>
        <taxon>Thermoprotei</taxon>
        <taxon>Acidilobales</taxon>
        <taxon>Acidilobaceae</taxon>
        <taxon>Acidilobus</taxon>
    </lineage>
</organism>
<dbReference type="InterPro" id="IPR036681">
    <property type="entry name" value="PgpA-like_sf"/>
</dbReference>
<dbReference type="Gene3D" id="1.10.3760.10">
    <property type="entry name" value="PgpA-like"/>
    <property type="match status" value="1"/>
</dbReference>
<dbReference type="EMBL" id="CP001742">
    <property type="protein sequence ID" value="ADL18550.1"/>
    <property type="molecule type" value="Genomic_DNA"/>
</dbReference>
<gene>
    <name evidence="1" type="ordered locus">ASAC_0142</name>
</gene>
<protein>
    <submittedName>
        <fullName evidence="1">Adenosylcobinamide amidohydrolase, putative</fullName>
    </submittedName>
</protein>
<dbReference type="GO" id="GO:0006629">
    <property type="term" value="P:lipid metabolic process"/>
    <property type="evidence" value="ECO:0007669"/>
    <property type="project" value="InterPro"/>
</dbReference>
<dbReference type="RefSeq" id="WP_013266062.1">
    <property type="nucleotide sequence ID" value="NC_014374.1"/>
</dbReference>
<dbReference type="HOGENOM" id="CLU_833194_0_0_2"/>
<dbReference type="InterPro" id="IPR052209">
    <property type="entry name" value="CbiZ"/>
</dbReference>
<keyword evidence="2" id="KW-1185">Reference proteome</keyword>
<dbReference type="STRING" id="666510.ASAC_0142"/>
<reference evidence="1 2" key="1">
    <citation type="journal article" date="2010" name="Appl. Environ. Microbiol.">
        <title>The genome sequence of the crenarchaeon Acidilobus saccharovorans supports a new order, Acidilobales, and suggests an important ecological role in terrestrial acidic hot springs.</title>
        <authorList>
            <person name="Mardanov A.V."/>
            <person name="Svetlitchnyi V.A."/>
            <person name="Beletsky A.V."/>
            <person name="Prokofeva M.I."/>
            <person name="Bonch-Osmolovskaya E.A."/>
            <person name="Ravin N.V."/>
            <person name="Skryabin K.G."/>
        </authorList>
    </citation>
    <scope>NUCLEOTIDE SEQUENCE [LARGE SCALE GENOMIC DNA]</scope>
    <source>
        <strain evidence="2">DSM 16705 / JCM 18335 / VKM B-2471 / 345-15</strain>
    </source>
</reference>
<evidence type="ECO:0000313" key="1">
    <source>
        <dbReference type="EMBL" id="ADL18550.1"/>
    </source>
</evidence>
<dbReference type="PANTHER" id="PTHR35336">
    <property type="entry name" value="ADENOSYLCOBINAMIDE AMIDOHYDROLASE"/>
    <property type="match status" value="1"/>
</dbReference>
<dbReference type="InParanoid" id="D9PZR2"/>
<dbReference type="PANTHER" id="PTHR35336:SF5">
    <property type="entry name" value="ADENOSYLCOBINAMIDE AMIDOHYDROLASE"/>
    <property type="match status" value="1"/>
</dbReference>
<name>D9PZR2_ACIS3</name>
<dbReference type="InterPro" id="IPR002808">
    <property type="entry name" value="AdoCbi_amidolase"/>
</dbReference>